<gene>
    <name evidence="1" type="ORF">EYF80_016928</name>
</gene>
<keyword evidence="2" id="KW-1185">Reference proteome</keyword>
<reference evidence="1 2" key="1">
    <citation type="submission" date="2019-03" db="EMBL/GenBank/DDBJ databases">
        <title>First draft genome of Liparis tanakae, snailfish: a comprehensive survey of snailfish specific genes.</title>
        <authorList>
            <person name="Kim W."/>
            <person name="Song I."/>
            <person name="Jeong J.-H."/>
            <person name="Kim D."/>
            <person name="Kim S."/>
            <person name="Ryu S."/>
            <person name="Song J.Y."/>
            <person name="Lee S.K."/>
        </authorList>
    </citation>
    <scope>NUCLEOTIDE SEQUENCE [LARGE SCALE GENOMIC DNA]</scope>
    <source>
        <tissue evidence="1">Muscle</tissue>
    </source>
</reference>
<dbReference type="Proteomes" id="UP000314294">
    <property type="component" value="Unassembled WGS sequence"/>
</dbReference>
<sequence>MLRGMSARPPRGAHGITLDDTIEARVDRREREGWEGWSGGHVTREGEDRVQREQFHDLLTAAEVMPFIFGRLLISGKCLGYGTPAGT</sequence>
<accession>A0A4Z2I499</accession>
<comment type="caution">
    <text evidence="1">The sequence shown here is derived from an EMBL/GenBank/DDBJ whole genome shotgun (WGS) entry which is preliminary data.</text>
</comment>
<protein>
    <submittedName>
        <fullName evidence="1">Uncharacterized protein</fullName>
    </submittedName>
</protein>
<organism evidence="1 2">
    <name type="scientific">Liparis tanakae</name>
    <name type="common">Tanaka's snailfish</name>
    <dbReference type="NCBI Taxonomy" id="230148"/>
    <lineage>
        <taxon>Eukaryota</taxon>
        <taxon>Metazoa</taxon>
        <taxon>Chordata</taxon>
        <taxon>Craniata</taxon>
        <taxon>Vertebrata</taxon>
        <taxon>Euteleostomi</taxon>
        <taxon>Actinopterygii</taxon>
        <taxon>Neopterygii</taxon>
        <taxon>Teleostei</taxon>
        <taxon>Neoteleostei</taxon>
        <taxon>Acanthomorphata</taxon>
        <taxon>Eupercaria</taxon>
        <taxon>Perciformes</taxon>
        <taxon>Cottioidei</taxon>
        <taxon>Cottales</taxon>
        <taxon>Liparidae</taxon>
        <taxon>Liparis</taxon>
    </lineage>
</organism>
<proteinExistence type="predicted"/>
<name>A0A4Z2I499_9TELE</name>
<evidence type="ECO:0000313" key="1">
    <source>
        <dbReference type="EMBL" id="TNN72817.1"/>
    </source>
</evidence>
<dbReference type="AlphaFoldDB" id="A0A4Z2I499"/>
<dbReference type="EMBL" id="SRLO01000132">
    <property type="protein sequence ID" value="TNN72817.1"/>
    <property type="molecule type" value="Genomic_DNA"/>
</dbReference>
<evidence type="ECO:0000313" key="2">
    <source>
        <dbReference type="Proteomes" id="UP000314294"/>
    </source>
</evidence>